<dbReference type="GO" id="GO:0044550">
    <property type="term" value="P:secondary metabolite biosynthetic process"/>
    <property type="evidence" value="ECO:0007669"/>
    <property type="project" value="TreeGrafter"/>
</dbReference>
<dbReference type="Pfam" id="PF08545">
    <property type="entry name" value="ACP_syn_III"/>
    <property type="match status" value="1"/>
</dbReference>
<dbReference type="PANTHER" id="PTHR34069:SF2">
    <property type="entry name" value="BETA-KETOACYL-[ACYL-CARRIER-PROTEIN] SYNTHASE III"/>
    <property type="match status" value="1"/>
</dbReference>
<evidence type="ECO:0000259" key="4">
    <source>
        <dbReference type="Pfam" id="PF08545"/>
    </source>
</evidence>
<name>A0A937K593_9CLOT</name>
<sequence>MSNVKIKSIEVYHPENVVGNEFFIEHFKKYDKDIAGMLKAFGKEKRYLINNDRENTLTMGIEAAKKALRSAGITGKDIDCIIFSSQMPEYSFPTQALIVHKYIEGKDEAMCTDSNTNCVGMLVAFDNAARYLQNNKHTKRALIIGADYTSIHCRKDDEMTYPVFGDGACAMVIEKTDEESGFIDSVYKTNSDEWDLVKFPACGLSKIYDSSIYDRQLHWTPFDGSFIGEFANESVHKLLDRHNMKIEDIKAYCFSQFAFPIITSCSQAMGEDLSKFIYIGNKYGYTGTSSPFIALYEGIKNGTIQRGDNVCLWSVGTNWTTCAIMLKY</sequence>
<dbReference type="GO" id="GO:0006633">
    <property type="term" value="P:fatty acid biosynthetic process"/>
    <property type="evidence" value="ECO:0007669"/>
    <property type="project" value="InterPro"/>
</dbReference>
<dbReference type="InterPro" id="IPR013751">
    <property type="entry name" value="ACP_syn_III_N"/>
</dbReference>
<evidence type="ECO:0000259" key="3">
    <source>
        <dbReference type="Pfam" id="PF08541"/>
    </source>
</evidence>
<dbReference type="InterPro" id="IPR016039">
    <property type="entry name" value="Thiolase-like"/>
</dbReference>
<dbReference type="PANTHER" id="PTHR34069">
    <property type="entry name" value="3-OXOACYL-[ACYL-CARRIER-PROTEIN] SYNTHASE 3"/>
    <property type="match status" value="1"/>
</dbReference>
<comment type="caution">
    <text evidence="5">The sequence shown here is derived from an EMBL/GenBank/DDBJ whole genome shotgun (WGS) entry which is preliminary data.</text>
</comment>
<evidence type="ECO:0000313" key="6">
    <source>
        <dbReference type="Proteomes" id="UP000623681"/>
    </source>
</evidence>
<organism evidence="5 6">
    <name type="scientific">Clostridium paridis</name>
    <dbReference type="NCBI Taxonomy" id="2803863"/>
    <lineage>
        <taxon>Bacteria</taxon>
        <taxon>Bacillati</taxon>
        <taxon>Bacillota</taxon>
        <taxon>Clostridia</taxon>
        <taxon>Eubacteriales</taxon>
        <taxon>Clostridiaceae</taxon>
        <taxon>Clostridium</taxon>
    </lineage>
</organism>
<dbReference type="EMBL" id="JAESWA010000024">
    <property type="protein sequence ID" value="MBL4933447.1"/>
    <property type="molecule type" value="Genomic_DNA"/>
</dbReference>
<dbReference type="CDD" id="cd00830">
    <property type="entry name" value="KAS_III"/>
    <property type="match status" value="1"/>
</dbReference>
<dbReference type="GO" id="GO:0004315">
    <property type="term" value="F:3-oxoacyl-[acyl-carrier-protein] synthase activity"/>
    <property type="evidence" value="ECO:0007669"/>
    <property type="project" value="InterPro"/>
</dbReference>
<keyword evidence="1" id="KW-0808">Transferase</keyword>
<dbReference type="Pfam" id="PF08541">
    <property type="entry name" value="ACP_syn_III_C"/>
    <property type="match status" value="1"/>
</dbReference>
<accession>A0A937K593</accession>
<dbReference type="RefSeq" id="WP_202768885.1">
    <property type="nucleotide sequence ID" value="NZ_JAESWA010000024.1"/>
</dbReference>
<gene>
    <name evidence="5" type="ORF">JK634_16775</name>
</gene>
<dbReference type="Proteomes" id="UP000623681">
    <property type="component" value="Unassembled WGS sequence"/>
</dbReference>
<dbReference type="SUPFAM" id="SSF53901">
    <property type="entry name" value="Thiolase-like"/>
    <property type="match status" value="1"/>
</dbReference>
<evidence type="ECO:0000256" key="2">
    <source>
        <dbReference type="ARBA" id="ARBA00023315"/>
    </source>
</evidence>
<dbReference type="InterPro" id="IPR013747">
    <property type="entry name" value="ACP_syn_III_C"/>
</dbReference>
<keyword evidence="6" id="KW-1185">Reference proteome</keyword>
<keyword evidence="2" id="KW-0012">Acyltransferase</keyword>
<evidence type="ECO:0000256" key="1">
    <source>
        <dbReference type="ARBA" id="ARBA00022679"/>
    </source>
</evidence>
<evidence type="ECO:0000313" key="5">
    <source>
        <dbReference type="EMBL" id="MBL4933447.1"/>
    </source>
</evidence>
<dbReference type="Gene3D" id="3.40.47.10">
    <property type="match status" value="1"/>
</dbReference>
<reference evidence="5" key="1">
    <citation type="submission" date="2021-01" db="EMBL/GenBank/DDBJ databases">
        <title>Genome public.</title>
        <authorList>
            <person name="Liu C."/>
            <person name="Sun Q."/>
        </authorList>
    </citation>
    <scope>NUCLEOTIDE SEQUENCE</scope>
    <source>
        <strain evidence="5">YIM B02565</strain>
    </source>
</reference>
<feature type="domain" description="Beta-ketoacyl-[acyl-carrier-protein] synthase III N-terminal" evidence="4">
    <location>
        <begin position="113"/>
        <end position="190"/>
    </location>
</feature>
<dbReference type="AlphaFoldDB" id="A0A937K593"/>
<proteinExistence type="predicted"/>
<protein>
    <submittedName>
        <fullName evidence="5">Ketoacyl-ACP synthase III</fullName>
    </submittedName>
</protein>
<feature type="domain" description="Beta-ketoacyl-[acyl-carrier-protein] synthase III C-terminal" evidence="3">
    <location>
        <begin position="239"/>
        <end position="328"/>
    </location>
</feature>